<keyword evidence="2" id="KW-1185">Reference proteome</keyword>
<proteinExistence type="predicted"/>
<dbReference type="Proteomes" id="UP000886998">
    <property type="component" value="Unassembled WGS sequence"/>
</dbReference>
<name>A0A8X6XQJ5_9ARAC</name>
<gene>
    <name evidence="1" type="ORF">TNIN_423701</name>
</gene>
<protein>
    <submittedName>
        <fullName evidence="1">Uncharacterized protein</fullName>
    </submittedName>
</protein>
<dbReference type="AlphaFoldDB" id="A0A8X6XQJ5"/>
<dbReference type="OrthoDB" id="10532106at2759"/>
<reference evidence="1" key="1">
    <citation type="submission" date="2020-08" db="EMBL/GenBank/DDBJ databases">
        <title>Multicomponent nature underlies the extraordinary mechanical properties of spider dragline silk.</title>
        <authorList>
            <person name="Kono N."/>
            <person name="Nakamura H."/>
            <person name="Mori M."/>
            <person name="Yoshida Y."/>
            <person name="Ohtoshi R."/>
            <person name="Malay A.D."/>
            <person name="Moran D.A.P."/>
            <person name="Tomita M."/>
            <person name="Numata K."/>
            <person name="Arakawa K."/>
        </authorList>
    </citation>
    <scope>NUCLEOTIDE SEQUENCE</scope>
</reference>
<evidence type="ECO:0000313" key="1">
    <source>
        <dbReference type="EMBL" id="GFY57486.1"/>
    </source>
</evidence>
<organism evidence="1 2">
    <name type="scientific">Trichonephila inaurata madagascariensis</name>
    <dbReference type="NCBI Taxonomy" id="2747483"/>
    <lineage>
        <taxon>Eukaryota</taxon>
        <taxon>Metazoa</taxon>
        <taxon>Ecdysozoa</taxon>
        <taxon>Arthropoda</taxon>
        <taxon>Chelicerata</taxon>
        <taxon>Arachnida</taxon>
        <taxon>Araneae</taxon>
        <taxon>Araneomorphae</taxon>
        <taxon>Entelegynae</taxon>
        <taxon>Araneoidea</taxon>
        <taxon>Nephilidae</taxon>
        <taxon>Trichonephila</taxon>
        <taxon>Trichonephila inaurata</taxon>
    </lineage>
</organism>
<accession>A0A8X6XQJ5</accession>
<comment type="caution">
    <text evidence="1">The sequence shown here is derived from an EMBL/GenBank/DDBJ whole genome shotgun (WGS) entry which is preliminary data.</text>
</comment>
<sequence length="116" mass="12440">MSGESGDLFSSTKKKGSLNLVLALVSWATLIISKPRSVKSVLMSSTSVVMGRPFMTTFCGRFATGSMAKNCSPFSVRKLVMLRCSSGEVANIFRNSPDSFVLEVGNFCDISLTIGL</sequence>
<evidence type="ECO:0000313" key="2">
    <source>
        <dbReference type="Proteomes" id="UP000886998"/>
    </source>
</evidence>
<dbReference type="EMBL" id="BMAV01011532">
    <property type="protein sequence ID" value="GFY57486.1"/>
    <property type="molecule type" value="Genomic_DNA"/>
</dbReference>